<sequence>MTDNQPTTTLVIRMANPEDIIHIDHLDSFSASPTRDIHRDMHKYFGSVDPSTHEHTIIFLMELDGVIVAKAELMLPPMDALNPIGYIKRVIAHPDHRGKGYAQSLIEHIIIYAQTEQKLDAIDLHVWDQNTSAIRLYEKLGFELQHRELYYRLSL</sequence>
<dbReference type="Pfam" id="PF00583">
    <property type="entry name" value="Acetyltransf_1"/>
    <property type="match status" value="1"/>
</dbReference>
<dbReference type="OrthoDB" id="9805924at2"/>
<evidence type="ECO:0000313" key="4">
    <source>
        <dbReference type="EMBL" id="GCE27838.1"/>
    </source>
</evidence>
<dbReference type="EMBL" id="BIFT01000001">
    <property type="protein sequence ID" value="GCE27838.1"/>
    <property type="molecule type" value="Genomic_DNA"/>
</dbReference>
<dbReference type="GO" id="GO:0016747">
    <property type="term" value="F:acyltransferase activity, transferring groups other than amino-acyl groups"/>
    <property type="evidence" value="ECO:0007669"/>
    <property type="project" value="InterPro"/>
</dbReference>
<dbReference type="AlphaFoldDB" id="A0A402B906"/>
<comment type="caution">
    <text evidence="4">The sequence shown here is derived from an EMBL/GenBank/DDBJ whole genome shotgun (WGS) entry which is preliminary data.</text>
</comment>
<feature type="domain" description="N-acetyltransferase" evidence="3">
    <location>
        <begin position="10"/>
        <end position="155"/>
    </location>
</feature>
<dbReference type="SUPFAM" id="SSF55729">
    <property type="entry name" value="Acyl-CoA N-acyltransferases (Nat)"/>
    <property type="match status" value="1"/>
</dbReference>
<keyword evidence="2" id="KW-0012">Acyltransferase</keyword>
<dbReference type="PANTHER" id="PTHR43420">
    <property type="entry name" value="ACETYLTRANSFERASE"/>
    <property type="match status" value="1"/>
</dbReference>
<dbReference type="RefSeq" id="WP_126628122.1">
    <property type="nucleotide sequence ID" value="NZ_BIFT01000001.1"/>
</dbReference>
<dbReference type="InterPro" id="IPR000182">
    <property type="entry name" value="GNAT_dom"/>
</dbReference>
<dbReference type="InterPro" id="IPR050680">
    <property type="entry name" value="YpeA/RimI_acetyltransf"/>
</dbReference>
<keyword evidence="5" id="KW-1185">Reference proteome</keyword>
<reference evidence="5" key="1">
    <citation type="submission" date="2018-12" db="EMBL/GenBank/DDBJ databases">
        <title>Tengunoibacter tsumagoiensis gen. nov., sp. nov., Dictyobacter kobayashii sp. nov., D. alpinus sp. nov., and D. joshuensis sp. nov. and description of Dictyobacteraceae fam. nov. within the order Ktedonobacterales isolated from Tengu-no-mugimeshi.</title>
        <authorList>
            <person name="Wang C.M."/>
            <person name="Zheng Y."/>
            <person name="Sakai Y."/>
            <person name="Toyoda A."/>
            <person name="Minakuchi Y."/>
            <person name="Abe K."/>
            <person name="Yokota A."/>
            <person name="Yabe S."/>
        </authorList>
    </citation>
    <scope>NUCLEOTIDE SEQUENCE [LARGE SCALE GENOMIC DNA]</scope>
    <source>
        <strain evidence="5">Uno16</strain>
    </source>
</reference>
<protein>
    <recommendedName>
        <fullName evidence="3">N-acetyltransferase domain-containing protein</fullName>
    </recommendedName>
</protein>
<proteinExistence type="predicted"/>
<evidence type="ECO:0000256" key="2">
    <source>
        <dbReference type="ARBA" id="ARBA00023315"/>
    </source>
</evidence>
<dbReference type="InterPro" id="IPR016181">
    <property type="entry name" value="Acyl_CoA_acyltransferase"/>
</dbReference>
<accession>A0A402B906</accession>
<evidence type="ECO:0000256" key="1">
    <source>
        <dbReference type="ARBA" id="ARBA00022679"/>
    </source>
</evidence>
<dbReference type="Gene3D" id="3.40.630.30">
    <property type="match status" value="1"/>
</dbReference>
<evidence type="ECO:0000313" key="5">
    <source>
        <dbReference type="Proteomes" id="UP000287171"/>
    </source>
</evidence>
<keyword evidence="1" id="KW-0808">Transferase</keyword>
<evidence type="ECO:0000259" key="3">
    <source>
        <dbReference type="PROSITE" id="PS51186"/>
    </source>
</evidence>
<dbReference type="Proteomes" id="UP000287171">
    <property type="component" value="Unassembled WGS sequence"/>
</dbReference>
<dbReference type="CDD" id="cd04301">
    <property type="entry name" value="NAT_SF"/>
    <property type="match status" value="1"/>
</dbReference>
<dbReference type="PANTHER" id="PTHR43420:SF47">
    <property type="entry name" value="N-ACETYLTRANSFERASE DOMAIN-CONTAINING PROTEIN"/>
    <property type="match status" value="1"/>
</dbReference>
<dbReference type="PROSITE" id="PS51186">
    <property type="entry name" value="GNAT"/>
    <property type="match status" value="1"/>
</dbReference>
<organism evidence="4 5">
    <name type="scientific">Dictyobacter alpinus</name>
    <dbReference type="NCBI Taxonomy" id="2014873"/>
    <lineage>
        <taxon>Bacteria</taxon>
        <taxon>Bacillati</taxon>
        <taxon>Chloroflexota</taxon>
        <taxon>Ktedonobacteria</taxon>
        <taxon>Ktedonobacterales</taxon>
        <taxon>Dictyobacteraceae</taxon>
        <taxon>Dictyobacter</taxon>
    </lineage>
</organism>
<gene>
    <name evidence="4" type="ORF">KDA_33220</name>
</gene>
<name>A0A402B906_9CHLR</name>